<comment type="catalytic activity">
    <reaction evidence="1">
        <text>ATP + protein L-histidine = ADP + protein N-phospho-L-histidine.</text>
        <dbReference type="EC" id="2.7.13.3"/>
    </reaction>
</comment>
<evidence type="ECO:0000256" key="3">
    <source>
        <dbReference type="ARBA" id="ARBA00012438"/>
    </source>
</evidence>
<dbReference type="SUPFAM" id="SSF47384">
    <property type="entry name" value="Homodimeric domain of signal transducing histidine kinase"/>
    <property type="match status" value="1"/>
</dbReference>
<keyword evidence="8" id="KW-0175">Coiled coil</keyword>
<dbReference type="Proteomes" id="UP000232003">
    <property type="component" value="Chromosome"/>
</dbReference>
<dbReference type="InterPro" id="IPR003660">
    <property type="entry name" value="HAMP_dom"/>
</dbReference>
<evidence type="ECO:0000256" key="6">
    <source>
        <dbReference type="ARBA" id="ARBA00022777"/>
    </source>
</evidence>
<evidence type="ECO:0000313" key="12">
    <source>
        <dbReference type="EMBL" id="AUB35813.1"/>
    </source>
</evidence>
<feature type="domain" description="HAMP" evidence="11">
    <location>
        <begin position="239"/>
        <end position="292"/>
    </location>
</feature>
<dbReference type="EC" id="2.7.13.3" evidence="3"/>
<evidence type="ECO:0000256" key="1">
    <source>
        <dbReference type="ARBA" id="ARBA00000085"/>
    </source>
</evidence>
<dbReference type="SMART" id="SM00388">
    <property type="entry name" value="HisKA"/>
    <property type="match status" value="1"/>
</dbReference>
<dbReference type="InterPro" id="IPR036097">
    <property type="entry name" value="HisK_dim/P_sf"/>
</dbReference>
<feature type="transmembrane region" description="Helical" evidence="9">
    <location>
        <begin position="30"/>
        <end position="52"/>
    </location>
</feature>
<dbReference type="PANTHER" id="PTHR43065:SF50">
    <property type="entry name" value="HISTIDINE KINASE"/>
    <property type="match status" value="1"/>
</dbReference>
<reference evidence="12 13" key="1">
    <citation type="submission" date="2017-11" db="EMBL/GenBank/DDBJ databases">
        <title>Complete genome of a free-living desiccation-tolerant cyanobacterium and its photosynthetic adaptation to extreme terrestrial habitat.</title>
        <authorList>
            <person name="Shang J."/>
        </authorList>
    </citation>
    <scope>NUCLEOTIDE SEQUENCE [LARGE SCALE GENOMIC DNA]</scope>
    <source>
        <strain evidence="12 13">CCNUN1</strain>
    </source>
</reference>
<dbReference type="CDD" id="cd00082">
    <property type="entry name" value="HisKA"/>
    <property type="match status" value="1"/>
</dbReference>
<dbReference type="GO" id="GO:0016020">
    <property type="term" value="C:membrane"/>
    <property type="evidence" value="ECO:0007669"/>
    <property type="project" value="UniProtKB-SubCell"/>
</dbReference>
<evidence type="ECO:0000256" key="2">
    <source>
        <dbReference type="ARBA" id="ARBA00004370"/>
    </source>
</evidence>
<evidence type="ECO:0000259" key="11">
    <source>
        <dbReference type="PROSITE" id="PS50885"/>
    </source>
</evidence>
<dbReference type="PROSITE" id="PS50885">
    <property type="entry name" value="HAMP"/>
    <property type="match status" value="1"/>
</dbReference>
<dbReference type="PRINTS" id="PR00344">
    <property type="entry name" value="BCTRLSENSOR"/>
</dbReference>
<dbReference type="InterPro" id="IPR003594">
    <property type="entry name" value="HATPase_dom"/>
</dbReference>
<comment type="subcellular location">
    <subcellularLocation>
        <location evidence="2">Membrane</location>
    </subcellularLocation>
</comment>
<evidence type="ECO:0000256" key="5">
    <source>
        <dbReference type="ARBA" id="ARBA00022679"/>
    </source>
</evidence>
<dbReference type="RefSeq" id="WP_100897913.1">
    <property type="nucleotide sequence ID" value="NZ_CAWNNC010000001.1"/>
</dbReference>
<dbReference type="KEGG" id="nfl:COO91_01704"/>
<dbReference type="InterPro" id="IPR005467">
    <property type="entry name" value="His_kinase_dom"/>
</dbReference>
<dbReference type="Gene3D" id="6.10.340.10">
    <property type="match status" value="1"/>
</dbReference>
<feature type="coiled-coil region" evidence="8">
    <location>
        <begin position="190"/>
        <end position="217"/>
    </location>
</feature>
<dbReference type="AlphaFoldDB" id="A0A2K8SKJ7"/>
<dbReference type="SUPFAM" id="SSF55874">
    <property type="entry name" value="ATPase domain of HSP90 chaperone/DNA topoisomerase II/histidine kinase"/>
    <property type="match status" value="1"/>
</dbReference>
<dbReference type="PROSITE" id="PS50109">
    <property type="entry name" value="HIS_KIN"/>
    <property type="match status" value="1"/>
</dbReference>
<keyword evidence="6 12" id="KW-0418">Kinase</keyword>
<dbReference type="Gene3D" id="1.10.287.130">
    <property type="match status" value="1"/>
</dbReference>
<dbReference type="Pfam" id="PF02518">
    <property type="entry name" value="HATPase_c"/>
    <property type="match status" value="1"/>
</dbReference>
<evidence type="ECO:0000256" key="8">
    <source>
        <dbReference type="SAM" id="Coils"/>
    </source>
</evidence>
<evidence type="ECO:0000256" key="4">
    <source>
        <dbReference type="ARBA" id="ARBA00022553"/>
    </source>
</evidence>
<keyword evidence="7" id="KW-0902">Two-component regulatory system</keyword>
<keyword evidence="9" id="KW-0812">Transmembrane</keyword>
<dbReference type="GO" id="GO:0000155">
    <property type="term" value="F:phosphorelay sensor kinase activity"/>
    <property type="evidence" value="ECO:0007669"/>
    <property type="project" value="InterPro"/>
</dbReference>
<feature type="transmembrane region" description="Helical" evidence="9">
    <location>
        <begin position="218"/>
        <end position="236"/>
    </location>
</feature>
<keyword evidence="9" id="KW-0472">Membrane</keyword>
<organism evidence="12 13">
    <name type="scientific">Nostoc flagelliforme CCNUN1</name>
    <dbReference type="NCBI Taxonomy" id="2038116"/>
    <lineage>
        <taxon>Bacteria</taxon>
        <taxon>Bacillati</taxon>
        <taxon>Cyanobacteriota</taxon>
        <taxon>Cyanophyceae</taxon>
        <taxon>Nostocales</taxon>
        <taxon>Nostocaceae</taxon>
        <taxon>Nostoc</taxon>
    </lineage>
</organism>
<evidence type="ECO:0000256" key="9">
    <source>
        <dbReference type="SAM" id="Phobius"/>
    </source>
</evidence>
<dbReference type="InterPro" id="IPR003661">
    <property type="entry name" value="HisK_dim/P_dom"/>
</dbReference>
<dbReference type="Gene3D" id="3.30.565.10">
    <property type="entry name" value="Histidine kinase-like ATPase, C-terminal domain"/>
    <property type="match status" value="1"/>
</dbReference>
<evidence type="ECO:0000256" key="7">
    <source>
        <dbReference type="ARBA" id="ARBA00023012"/>
    </source>
</evidence>
<keyword evidence="4" id="KW-0597">Phosphoprotein</keyword>
<dbReference type="InterPro" id="IPR004358">
    <property type="entry name" value="Sig_transdc_His_kin-like_C"/>
</dbReference>
<protein>
    <recommendedName>
        <fullName evidence="3">histidine kinase</fullName>
        <ecNumber evidence="3">2.7.13.3</ecNumber>
    </recommendedName>
</protein>
<name>A0A2K8SKJ7_9NOSO</name>
<sequence>MTATPKFRYFNWVQQKFHQLSIRQKIFCGYGLALGVAVLGTTAGLVIGNRYFQQARQQMILADEEGSLLSSLQGKVLEIQIHQQEIVYFLQQPQALQKGISDFKTDLADVETLLSQAQEFSQTTSQEDLQTLLTKHNSMIVGYFEQLRSLIRQILPLTSQPEGAIKAQQLISKFSQSQDALKFYQFAHELTDFAKTVQEHQEEADLAQNQAALIQAQIIIGIMLLSVAIAAILAFYTSKIIAHPINAVTNIAQRVTQEANFDLQAPVTAEDEVGALTTSLNQLIQQVKHLLKEQQAEAQVRLIQSEKMSSLGRMLAGVAHEINNPINFISGNLIHAKTYTDDLLSLLQTYKAEVPHPSTALQTLTEEIDLEFLEVDLPKLFNSMTVGADRTREIVRSLKDFSRLDDGEAQLVELHACIDSTLLILNNRLKNGINLVRSYGEIPPIPGYTGLLYQVFMNILSNAIDAVEQKSAENPEFMAEITIITECWQNDLVIVRIADNGSGISPENQKKIFDTFFTTKPRGIGTGLGLAIAHQIVVEKHQGKITCQSELNRGTEFMLALPKAGIA</sequence>
<feature type="domain" description="Histidine kinase" evidence="10">
    <location>
        <begin position="317"/>
        <end position="565"/>
    </location>
</feature>
<keyword evidence="9" id="KW-1133">Transmembrane helix</keyword>
<dbReference type="SUPFAM" id="SSF158472">
    <property type="entry name" value="HAMP domain-like"/>
    <property type="match status" value="1"/>
</dbReference>
<proteinExistence type="predicted"/>
<keyword evidence="5" id="KW-0808">Transferase</keyword>
<dbReference type="InterPro" id="IPR036890">
    <property type="entry name" value="HATPase_C_sf"/>
</dbReference>
<keyword evidence="13" id="KW-1185">Reference proteome</keyword>
<evidence type="ECO:0000313" key="13">
    <source>
        <dbReference type="Proteomes" id="UP000232003"/>
    </source>
</evidence>
<gene>
    <name evidence="12" type="ORF">COO91_01704</name>
</gene>
<evidence type="ECO:0000259" key="10">
    <source>
        <dbReference type="PROSITE" id="PS50109"/>
    </source>
</evidence>
<dbReference type="EMBL" id="CP024785">
    <property type="protein sequence ID" value="AUB35813.1"/>
    <property type="molecule type" value="Genomic_DNA"/>
</dbReference>
<dbReference type="OrthoDB" id="501036at2"/>
<dbReference type="PANTHER" id="PTHR43065">
    <property type="entry name" value="SENSOR HISTIDINE KINASE"/>
    <property type="match status" value="1"/>
</dbReference>
<accession>A0A2K8SKJ7</accession>
<dbReference type="SMART" id="SM00304">
    <property type="entry name" value="HAMP"/>
    <property type="match status" value="1"/>
</dbReference>
<dbReference type="CDD" id="cd06225">
    <property type="entry name" value="HAMP"/>
    <property type="match status" value="1"/>
</dbReference>
<dbReference type="Pfam" id="PF00672">
    <property type="entry name" value="HAMP"/>
    <property type="match status" value="1"/>
</dbReference>
<dbReference type="SMART" id="SM00387">
    <property type="entry name" value="HATPase_c"/>
    <property type="match status" value="1"/>
</dbReference>